<reference evidence="3 4" key="1">
    <citation type="submission" date="2019-01" db="EMBL/GenBank/DDBJ databases">
        <authorList>
            <person name="Zhang S."/>
        </authorList>
    </citation>
    <scope>NUCLEOTIDE SEQUENCE [LARGE SCALE GENOMIC DNA]</scope>
    <source>
        <strain evidence="3 4">1626</strain>
    </source>
</reference>
<proteinExistence type="predicted"/>
<dbReference type="AlphaFoldDB" id="A0A4Z1RJM3"/>
<evidence type="ECO:0000313" key="4">
    <source>
        <dbReference type="Proteomes" id="UP000298681"/>
    </source>
</evidence>
<sequence>MERTDMSDNPVTGEISNSKIAAVFDTAAAARDAATAAISAMDLHPTQVKVITPDEPDASIKLEPEGRGIWRTIVIAHLRLGLFGAAAGAIAFAIMMWIGVPFVVQSPVAAALVTIAFAMVGGLMLGGLVAMRPDHDRYVDATRTAMEARRTTVIVHARSREEQQQAKDFMSGRGGDVTGTL</sequence>
<gene>
    <name evidence="3" type="ORF">E4582_02990</name>
</gene>
<dbReference type="RefSeq" id="WP_134673225.1">
    <property type="nucleotide sequence ID" value="NZ_SPUH01000001.1"/>
</dbReference>
<dbReference type="Proteomes" id="UP000298681">
    <property type="component" value="Unassembled WGS sequence"/>
</dbReference>
<protein>
    <submittedName>
        <fullName evidence="3">Riboflavin biosynthesis protein RibA</fullName>
    </submittedName>
</protein>
<keyword evidence="2" id="KW-0472">Membrane</keyword>
<feature type="transmembrane region" description="Helical" evidence="2">
    <location>
        <begin position="80"/>
        <end position="102"/>
    </location>
</feature>
<comment type="caution">
    <text evidence="3">The sequence shown here is derived from an EMBL/GenBank/DDBJ whole genome shotgun (WGS) entry which is preliminary data.</text>
</comment>
<evidence type="ECO:0000313" key="3">
    <source>
        <dbReference type="EMBL" id="TKS53841.1"/>
    </source>
</evidence>
<accession>A0A4Z1RJM3</accession>
<keyword evidence="2" id="KW-1133">Transmembrane helix</keyword>
<evidence type="ECO:0000256" key="2">
    <source>
        <dbReference type="SAM" id="Phobius"/>
    </source>
</evidence>
<keyword evidence="2" id="KW-0812">Transmembrane</keyword>
<name>A0A4Z1RJM3_9GAMM</name>
<dbReference type="EMBL" id="SPUH01000001">
    <property type="protein sequence ID" value="TKS53841.1"/>
    <property type="molecule type" value="Genomic_DNA"/>
</dbReference>
<feature type="region of interest" description="Disordered" evidence="1">
    <location>
        <begin position="161"/>
        <end position="181"/>
    </location>
</feature>
<organism evidence="3 4">
    <name type="scientific">Luteimonas yindakuii</name>
    <dbReference type="NCBI Taxonomy" id="2565782"/>
    <lineage>
        <taxon>Bacteria</taxon>
        <taxon>Pseudomonadati</taxon>
        <taxon>Pseudomonadota</taxon>
        <taxon>Gammaproteobacteria</taxon>
        <taxon>Lysobacterales</taxon>
        <taxon>Lysobacteraceae</taxon>
        <taxon>Luteimonas</taxon>
    </lineage>
</organism>
<evidence type="ECO:0000256" key="1">
    <source>
        <dbReference type="SAM" id="MobiDB-lite"/>
    </source>
</evidence>
<feature type="compositionally biased region" description="Gly residues" evidence="1">
    <location>
        <begin position="172"/>
        <end position="181"/>
    </location>
</feature>
<keyword evidence="4" id="KW-1185">Reference proteome</keyword>
<feature type="transmembrane region" description="Helical" evidence="2">
    <location>
        <begin position="108"/>
        <end position="130"/>
    </location>
</feature>